<sequence length="550" mass="59751">MFTKFYTISISIAIYLISFSSAYSYSPPTAIPSPGLWGTTNPIDTPAPDPQNRCPSWPSNSNVDCYYIDASHSNSTDSSNPLGYPDKPRISIPEIAYNAGSYVSINNSSYTGGSQIITTFNGTASSPVWVVGKNMTAIREWIVKGSYVIFDNIDFSTNYGILQLRPHNGSNIHHFSLRNSNLEGSGTYGGNGSAISIYGDSTNRVTDIIIYNNTIQSFGDNNYISENDFHGILPTAYSNNIWILNNNIFNNGGDSIQVGSATLNDVARPHHIFIANNTLHDDRENAIDIKRSQNVIVYNNTCYNYSSRDSSAGEGIVVHDSPDNVWVINNIVHNSTIGITSTGSTNTFFIGNVVYSTDTAFHIRGATTGGIFNNSLSLYKRGITVSSNNISILNNILSNREDVNEADLSFGDTLDASTSSVDYTLFSSSYSPTIQVGSTQMSIGDFKASFGKCNILCEEVANIGFLTSQSNDFRLSSTSIAIDKGFLISPLSLFSQQYALDLNMDYMGNHRPSGSTLDIGAFEYPIDSPVGSIPPTPQTIAPVIKSIIQQ</sequence>
<organism evidence="3 4">
    <name type="scientific">Desulfopila aestuarii DSM 18488</name>
    <dbReference type="NCBI Taxonomy" id="1121416"/>
    <lineage>
        <taxon>Bacteria</taxon>
        <taxon>Pseudomonadati</taxon>
        <taxon>Thermodesulfobacteriota</taxon>
        <taxon>Desulfobulbia</taxon>
        <taxon>Desulfobulbales</taxon>
        <taxon>Desulfocapsaceae</taxon>
        <taxon>Desulfopila</taxon>
    </lineage>
</organism>
<dbReference type="EMBL" id="FRFE01000025">
    <property type="protein sequence ID" value="SHO51486.1"/>
    <property type="molecule type" value="Genomic_DNA"/>
</dbReference>
<dbReference type="RefSeq" id="WP_084554259.1">
    <property type="nucleotide sequence ID" value="NZ_FRFE01000025.1"/>
</dbReference>
<gene>
    <name evidence="3" type="ORF">SAMN02745220_04036</name>
</gene>
<dbReference type="SMART" id="SM00710">
    <property type="entry name" value="PbH1"/>
    <property type="match status" value="7"/>
</dbReference>
<feature type="domain" description="Periplasmic copper-binding protein NosD beta helix" evidence="2">
    <location>
        <begin position="270"/>
        <end position="409"/>
    </location>
</feature>
<name>A0A1M7YFY0_9BACT</name>
<dbReference type="InterPro" id="IPR007742">
    <property type="entry name" value="NosD_dom"/>
</dbReference>
<evidence type="ECO:0000259" key="2">
    <source>
        <dbReference type="Pfam" id="PF05048"/>
    </source>
</evidence>
<accession>A0A1M7YFY0</accession>
<evidence type="ECO:0000313" key="3">
    <source>
        <dbReference type="EMBL" id="SHO51486.1"/>
    </source>
</evidence>
<dbReference type="AlphaFoldDB" id="A0A1M7YFY0"/>
<dbReference type="OrthoDB" id="5522893at2"/>
<reference evidence="3 4" key="1">
    <citation type="submission" date="2016-12" db="EMBL/GenBank/DDBJ databases">
        <authorList>
            <person name="Song W.-J."/>
            <person name="Kurnit D.M."/>
        </authorList>
    </citation>
    <scope>NUCLEOTIDE SEQUENCE [LARGE SCALE GENOMIC DNA]</scope>
    <source>
        <strain evidence="3 4">DSM 18488</strain>
    </source>
</reference>
<dbReference type="InterPro" id="IPR006626">
    <property type="entry name" value="PbH1"/>
</dbReference>
<dbReference type="Proteomes" id="UP000184603">
    <property type="component" value="Unassembled WGS sequence"/>
</dbReference>
<keyword evidence="4" id="KW-1185">Reference proteome</keyword>
<protein>
    <submittedName>
        <fullName evidence="3">Parallel beta-helix repeat (Two copies)</fullName>
    </submittedName>
</protein>
<feature type="chain" id="PRO_5012816854" evidence="1">
    <location>
        <begin position="25"/>
        <end position="550"/>
    </location>
</feature>
<feature type="signal peptide" evidence="1">
    <location>
        <begin position="1"/>
        <end position="24"/>
    </location>
</feature>
<dbReference type="Pfam" id="PF05048">
    <property type="entry name" value="NosD"/>
    <property type="match status" value="1"/>
</dbReference>
<keyword evidence="1" id="KW-0732">Signal</keyword>
<evidence type="ECO:0000256" key="1">
    <source>
        <dbReference type="SAM" id="SignalP"/>
    </source>
</evidence>
<proteinExistence type="predicted"/>
<dbReference type="STRING" id="1121416.SAMN02745220_04036"/>
<dbReference type="InterPro" id="IPR059226">
    <property type="entry name" value="Choice_anch_Q_dom"/>
</dbReference>
<dbReference type="InterPro" id="IPR022441">
    <property type="entry name" value="Para_beta_helix_rpt-2"/>
</dbReference>
<dbReference type="Gene3D" id="2.160.20.10">
    <property type="entry name" value="Single-stranded right-handed beta-helix, Pectin lyase-like"/>
    <property type="match status" value="1"/>
</dbReference>
<dbReference type="InterPro" id="IPR012334">
    <property type="entry name" value="Pectin_lyas_fold"/>
</dbReference>
<dbReference type="SUPFAM" id="SSF51126">
    <property type="entry name" value="Pectin lyase-like"/>
    <property type="match status" value="1"/>
</dbReference>
<dbReference type="InterPro" id="IPR011050">
    <property type="entry name" value="Pectin_lyase_fold/virulence"/>
</dbReference>
<evidence type="ECO:0000313" key="4">
    <source>
        <dbReference type="Proteomes" id="UP000184603"/>
    </source>
</evidence>
<dbReference type="NCBIfam" id="TIGR03804">
    <property type="entry name" value="para_beta_helix"/>
    <property type="match status" value="1"/>
</dbReference>
<dbReference type="NCBIfam" id="NF041518">
    <property type="entry name" value="choice_anch_Q"/>
    <property type="match status" value="1"/>
</dbReference>